<keyword evidence="5 11" id="KW-0067">ATP-binding</keyword>
<dbReference type="CDD" id="cd00009">
    <property type="entry name" value="AAA"/>
    <property type="match status" value="1"/>
</dbReference>
<dbReference type="GO" id="GO:0042026">
    <property type="term" value="P:protein refolding"/>
    <property type="evidence" value="ECO:0007669"/>
    <property type="project" value="UniProtKB-UniRule"/>
</dbReference>
<dbReference type="Pfam" id="PF07724">
    <property type="entry name" value="AAA_2"/>
    <property type="match status" value="1"/>
</dbReference>
<dbReference type="FunFam" id="3.40.50.300:FF:000010">
    <property type="entry name" value="Chaperone clpB 1, putative"/>
    <property type="match status" value="1"/>
</dbReference>
<dbReference type="GO" id="GO:0005524">
    <property type="term" value="F:ATP binding"/>
    <property type="evidence" value="ECO:0007669"/>
    <property type="project" value="UniProtKB-UniRule"/>
</dbReference>
<dbReference type="InterPro" id="IPR027417">
    <property type="entry name" value="P-loop_NTPase"/>
</dbReference>
<feature type="domain" description="Clp R" evidence="13">
    <location>
        <begin position="3"/>
        <end position="145"/>
    </location>
</feature>
<dbReference type="Pfam" id="PF02861">
    <property type="entry name" value="Clp_N"/>
    <property type="match status" value="1"/>
</dbReference>
<dbReference type="SMART" id="SM01086">
    <property type="entry name" value="ClpB_D2-small"/>
    <property type="match status" value="1"/>
</dbReference>
<dbReference type="FunFam" id="1.10.8.60:FF:000017">
    <property type="entry name" value="ATP-dependent chaperone ClpB"/>
    <property type="match status" value="1"/>
</dbReference>
<evidence type="ECO:0000256" key="11">
    <source>
        <dbReference type="RuleBase" id="RU004432"/>
    </source>
</evidence>
<comment type="function">
    <text evidence="8">Part of a stress-induced multi-chaperone system, it is involved in the recovery of the cell from heat-induced damage, in cooperation with DnaK, DnaJ and GrpE. Acts before DnaK, in the processing of protein aggregates. Protein binding stimulates the ATPase activity; ATP hydrolysis unfolds the denatured protein aggregates, which probably helps expose new hydrophobic binding sites on the surface of ClpB-bound aggregates, contributing to the solubilization and refolding of denatured protein aggregates by DnaK.</text>
</comment>
<reference evidence="16 17" key="1">
    <citation type="submission" date="2016-06" db="EMBL/GenBank/DDBJ databases">
        <title>Complete genome sequences of Bordetella bronchialis and Bordetella flabilis.</title>
        <authorList>
            <person name="LiPuma J.J."/>
            <person name="Spilker T."/>
        </authorList>
    </citation>
    <scope>NUCLEOTIDE SEQUENCE [LARGE SCALE GENOMIC DNA]</scope>
    <source>
        <strain evidence="15 17">AU17976</strain>
        <strain evidence="14 16">AU3182</strain>
    </source>
</reference>
<dbReference type="PANTHER" id="PTHR11638:SF18">
    <property type="entry name" value="HEAT SHOCK PROTEIN 104"/>
    <property type="match status" value="1"/>
</dbReference>
<keyword evidence="12" id="KW-0963">Cytoplasm</keyword>
<dbReference type="InterPro" id="IPR004176">
    <property type="entry name" value="Clp_R_N"/>
</dbReference>
<dbReference type="CDD" id="cd19499">
    <property type="entry name" value="RecA-like_ClpB_Hsp104-like"/>
    <property type="match status" value="1"/>
</dbReference>
<keyword evidence="4 11" id="KW-0547">Nucleotide-binding</keyword>
<dbReference type="Pfam" id="PF00004">
    <property type="entry name" value="AAA"/>
    <property type="match status" value="1"/>
</dbReference>
<evidence type="ECO:0000256" key="9">
    <source>
        <dbReference type="ARBA" id="ARBA00026057"/>
    </source>
</evidence>
<dbReference type="InterPro" id="IPR036628">
    <property type="entry name" value="Clp_N_dom_sf"/>
</dbReference>
<dbReference type="RefSeq" id="WP_066347042.1">
    <property type="nucleotide sequence ID" value="NZ_CBCSFJ010000005.1"/>
</dbReference>
<dbReference type="InterPro" id="IPR019489">
    <property type="entry name" value="Clp_ATPase_C"/>
</dbReference>
<dbReference type="GO" id="GO:0016887">
    <property type="term" value="F:ATP hydrolysis activity"/>
    <property type="evidence" value="ECO:0007669"/>
    <property type="project" value="InterPro"/>
</dbReference>
<evidence type="ECO:0000313" key="16">
    <source>
        <dbReference type="Proteomes" id="UP000091897"/>
    </source>
</evidence>
<dbReference type="FunFam" id="3.40.50.300:FF:000025">
    <property type="entry name" value="ATP-dependent Clp protease subunit"/>
    <property type="match status" value="1"/>
</dbReference>
<dbReference type="Gene3D" id="1.10.1780.10">
    <property type="entry name" value="Clp, N-terminal domain"/>
    <property type="match status" value="1"/>
</dbReference>
<dbReference type="FunFam" id="3.40.50.300:FF:000120">
    <property type="entry name" value="ATP-dependent chaperone ClpB"/>
    <property type="match status" value="1"/>
</dbReference>
<dbReference type="SUPFAM" id="SSF81923">
    <property type="entry name" value="Double Clp-N motif"/>
    <property type="match status" value="1"/>
</dbReference>
<dbReference type="InterPro" id="IPR003959">
    <property type="entry name" value="ATPase_AAA_core"/>
</dbReference>
<feature type="coiled-coil region" evidence="12">
    <location>
        <begin position="411"/>
        <end position="491"/>
    </location>
</feature>
<evidence type="ECO:0000256" key="10">
    <source>
        <dbReference type="PROSITE-ProRule" id="PRU01251"/>
    </source>
</evidence>
<dbReference type="SMART" id="SM00382">
    <property type="entry name" value="AAA"/>
    <property type="match status" value="2"/>
</dbReference>
<dbReference type="PROSITE" id="PS51903">
    <property type="entry name" value="CLP_R"/>
    <property type="match status" value="1"/>
</dbReference>
<protein>
    <recommendedName>
        <fullName evidence="2 12">Chaperone protein ClpB</fullName>
    </recommendedName>
</protein>
<dbReference type="GO" id="GO:0005737">
    <property type="term" value="C:cytoplasm"/>
    <property type="evidence" value="ECO:0007669"/>
    <property type="project" value="UniProtKB-SubCell"/>
</dbReference>
<comment type="similarity">
    <text evidence="1 11">Belongs to the ClpA/ClpB family.</text>
</comment>
<dbReference type="PANTHER" id="PTHR11638">
    <property type="entry name" value="ATP-DEPENDENT CLP PROTEASE"/>
    <property type="match status" value="1"/>
</dbReference>
<evidence type="ECO:0000256" key="6">
    <source>
        <dbReference type="ARBA" id="ARBA00023054"/>
    </source>
</evidence>
<gene>
    <name evidence="12" type="primary">clpB</name>
    <name evidence="14" type="ORF">BAU06_08575</name>
    <name evidence="15" type="ORF">BAU08_08800</name>
</gene>
<dbReference type="Pfam" id="PF17871">
    <property type="entry name" value="AAA_lid_9"/>
    <property type="match status" value="1"/>
</dbReference>
<dbReference type="Gene3D" id="1.10.8.60">
    <property type="match status" value="1"/>
</dbReference>
<dbReference type="PROSITE" id="PS00871">
    <property type="entry name" value="CLPAB_2"/>
    <property type="match status" value="1"/>
</dbReference>
<dbReference type="Proteomes" id="UP000091897">
    <property type="component" value="Chromosome"/>
</dbReference>
<dbReference type="Proteomes" id="UP000092213">
    <property type="component" value="Chromosome"/>
</dbReference>
<evidence type="ECO:0000256" key="8">
    <source>
        <dbReference type="ARBA" id="ARBA00025613"/>
    </source>
</evidence>
<name>A0A193FVP2_9BORD</name>
<keyword evidence="6 12" id="KW-0175">Coiled coil</keyword>
<evidence type="ECO:0000256" key="3">
    <source>
        <dbReference type="ARBA" id="ARBA00022737"/>
    </source>
</evidence>
<dbReference type="InterPro" id="IPR018368">
    <property type="entry name" value="ClpA/B_CS1"/>
</dbReference>
<comment type="subunit">
    <text evidence="9">Homohexamer. The oligomerization is ATP-dependent.</text>
</comment>
<dbReference type="PROSITE" id="PS00870">
    <property type="entry name" value="CLPAB_1"/>
    <property type="match status" value="1"/>
</dbReference>
<dbReference type="InterPro" id="IPR001270">
    <property type="entry name" value="ClpA/B"/>
</dbReference>
<organism evidence="15 17">
    <name type="scientific">Bordetella bronchialis</name>
    <dbReference type="NCBI Taxonomy" id="463025"/>
    <lineage>
        <taxon>Bacteria</taxon>
        <taxon>Pseudomonadati</taxon>
        <taxon>Pseudomonadota</taxon>
        <taxon>Betaproteobacteria</taxon>
        <taxon>Burkholderiales</taxon>
        <taxon>Alcaligenaceae</taxon>
        <taxon>Bordetella</taxon>
    </lineage>
</organism>
<dbReference type="KEGG" id="bbro:BAU06_08575"/>
<dbReference type="SUPFAM" id="SSF52540">
    <property type="entry name" value="P-loop containing nucleoside triphosphate hydrolases"/>
    <property type="match status" value="2"/>
</dbReference>
<evidence type="ECO:0000259" key="13">
    <source>
        <dbReference type="PROSITE" id="PS51903"/>
    </source>
</evidence>
<dbReference type="AlphaFoldDB" id="A0A193FVP2"/>
<evidence type="ECO:0000256" key="4">
    <source>
        <dbReference type="ARBA" id="ARBA00022741"/>
    </source>
</evidence>
<keyword evidence="3 10" id="KW-0677">Repeat</keyword>
<evidence type="ECO:0000256" key="5">
    <source>
        <dbReference type="ARBA" id="ARBA00022840"/>
    </source>
</evidence>
<evidence type="ECO:0000256" key="1">
    <source>
        <dbReference type="ARBA" id="ARBA00008675"/>
    </source>
</evidence>
<evidence type="ECO:0000256" key="12">
    <source>
        <dbReference type="RuleBase" id="RU362034"/>
    </source>
</evidence>
<evidence type="ECO:0000313" key="15">
    <source>
        <dbReference type="EMBL" id="ANN71413.1"/>
    </source>
</evidence>
<dbReference type="PRINTS" id="PR00300">
    <property type="entry name" value="CLPPROTEASEA"/>
</dbReference>
<sequence>MRFDKLTTKFQQALADAQSLAARNDHPYIEPLHVLSALIGDPESGASSLLARAGVAVNRLPAAIDAALKGLPQVQGESNVQVGRDLQNVLTRTDKEAARRGDTYIASELFLLALADDKGPAGRILRDAGLQKKALEAAVDAVRGGEAVQGAEGESNRQALAKYTLDLTDRARQGKLDPVIGRDDEIRRTIQILQRRTKNNPVLIGEPGVGKTAIVEGLAQRIVNDEVPETLRGKRVLSLDMAALLAGAKFRGEFEERLKAVLKELAQDDGSSIVFIDELHTMVGAGKAEGAIDAGNMLKPALARGELHCIGATTLDEYRKYIEKDAALERRFQKVLVDEPDVESTIAILRGLQERYELHHGVEITDPAIVAAAELSHRYITDRFLPDKAIDLIDEAGARIRMEIDSKPEVMDRLDRRIIQLKIEREAVKKESDEASKRRLASIEDELEKLQREYNDYEEIWKAEKAAVQGSQAIKEEIEQVRAEMAELQRKGQFDKLAELQYGKLPELEARLKSAESGAQQAGQGERPRLLRTQVGAEEIAEVVSRATGIPVSKMMQGEREKLLEMEAFLHRRVVGQDEAVRLVADAIRRSRAGLSDPSRPYGSFLFLGPTGVGKTELTRALADFLFDSQDHMIRIDMSEFMEKHSVARLIGAPPGYVGYEEGGYLTEAVRRKPYSVILLDEIEKAHPDVFNVLLQVLDDGRLTDGQGRTVDFRNTVIVMTSNLGSQHIQTMAGKPYEVIKEVVWDELKQSFRPEFLNRIDEVVVFHGLESQHIESIARIQLKRLAERLEKQEMRLEVSDAALAEIARVGFDPVFGARPLKRAIQQQIENPVARLILEGRFGPRDVVPVDLRDGKLVFERTLQ</sequence>
<dbReference type="InterPro" id="IPR017730">
    <property type="entry name" value="Chaperonin_ClpB"/>
</dbReference>
<dbReference type="InterPro" id="IPR028299">
    <property type="entry name" value="ClpA/B_CS2"/>
</dbReference>
<evidence type="ECO:0000313" key="17">
    <source>
        <dbReference type="Proteomes" id="UP000092213"/>
    </source>
</evidence>
<comment type="subcellular location">
    <subcellularLocation>
        <location evidence="12">Cytoplasm</location>
    </subcellularLocation>
</comment>
<dbReference type="Gene3D" id="3.40.50.300">
    <property type="entry name" value="P-loop containing nucleotide triphosphate hydrolases"/>
    <property type="match status" value="3"/>
</dbReference>
<evidence type="ECO:0000313" key="14">
    <source>
        <dbReference type="EMBL" id="ANN66333.1"/>
    </source>
</evidence>
<keyword evidence="16" id="KW-1185">Reference proteome</keyword>
<dbReference type="GO" id="GO:0034605">
    <property type="term" value="P:cellular response to heat"/>
    <property type="evidence" value="ECO:0007669"/>
    <property type="project" value="TreeGrafter"/>
</dbReference>
<comment type="subunit">
    <text evidence="12">Homohexamer; The oligomerization is ATP-dependent.</text>
</comment>
<dbReference type="InterPro" id="IPR041546">
    <property type="entry name" value="ClpA/ClpB_AAA_lid"/>
</dbReference>
<keyword evidence="7 11" id="KW-0143">Chaperone</keyword>
<dbReference type="EMBL" id="CP016171">
    <property type="protein sequence ID" value="ANN71413.1"/>
    <property type="molecule type" value="Genomic_DNA"/>
</dbReference>
<dbReference type="OrthoDB" id="9803641at2"/>
<accession>A0A193FVP2</accession>
<dbReference type="InterPro" id="IPR003593">
    <property type="entry name" value="AAA+_ATPase"/>
</dbReference>
<dbReference type="NCBIfam" id="TIGR03346">
    <property type="entry name" value="chaperone_ClpB"/>
    <property type="match status" value="1"/>
</dbReference>
<proteinExistence type="inferred from homology"/>
<evidence type="ECO:0000256" key="7">
    <source>
        <dbReference type="ARBA" id="ARBA00023186"/>
    </source>
</evidence>
<dbReference type="EMBL" id="CP016170">
    <property type="protein sequence ID" value="ANN66333.1"/>
    <property type="molecule type" value="Genomic_DNA"/>
</dbReference>
<dbReference type="STRING" id="463025.BAU08_08800"/>
<evidence type="ECO:0000256" key="2">
    <source>
        <dbReference type="ARBA" id="ARBA00017574"/>
    </source>
</evidence>
<keyword evidence="12" id="KW-0346">Stress response</keyword>
<dbReference type="Pfam" id="PF10431">
    <property type="entry name" value="ClpB_D2-small"/>
    <property type="match status" value="1"/>
</dbReference>
<dbReference type="InterPro" id="IPR050130">
    <property type="entry name" value="ClpA_ClpB"/>
</dbReference>